<keyword evidence="1" id="KW-0472">Membrane</keyword>
<reference evidence="2 3" key="1">
    <citation type="submission" date="2022-08" db="EMBL/GenBank/DDBJ databases">
        <title>Aerococcaceae sp. nov isolated from spoiled eye mask.</title>
        <authorList>
            <person name="Zhou G."/>
            <person name="Xie X.-B."/>
            <person name="Shi Q.-S."/>
            <person name="Wang Y.-S."/>
            <person name="Wen X."/>
            <person name="Peng H."/>
            <person name="Yang X.-J."/>
            <person name="Tao H.-B."/>
            <person name="Huang X.-M."/>
        </authorList>
    </citation>
    <scope>NUCLEOTIDE SEQUENCE [LARGE SCALE GENOMIC DNA]</scope>
    <source>
        <strain evidence="3">DM20194951</strain>
    </source>
</reference>
<evidence type="ECO:0000256" key="1">
    <source>
        <dbReference type="SAM" id="Phobius"/>
    </source>
</evidence>
<keyword evidence="3" id="KW-1185">Reference proteome</keyword>
<feature type="transmembrane region" description="Helical" evidence="1">
    <location>
        <begin position="106"/>
        <end position="129"/>
    </location>
</feature>
<evidence type="ECO:0000313" key="2">
    <source>
        <dbReference type="EMBL" id="UUX33609.1"/>
    </source>
</evidence>
<feature type="transmembrane region" description="Helical" evidence="1">
    <location>
        <begin position="249"/>
        <end position="271"/>
    </location>
</feature>
<dbReference type="RefSeq" id="WP_313793113.1">
    <property type="nucleotide sequence ID" value="NZ_CP102453.1"/>
</dbReference>
<protein>
    <recommendedName>
        <fullName evidence="4">ABC transporter permease</fullName>
    </recommendedName>
</protein>
<feature type="transmembrane region" description="Helical" evidence="1">
    <location>
        <begin position="202"/>
        <end position="229"/>
    </location>
</feature>
<gene>
    <name evidence="2" type="ORF">NRE15_11985</name>
</gene>
<proteinExistence type="predicted"/>
<dbReference type="Proteomes" id="UP001315967">
    <property type="component" value="Chromosome"/>
</dbReference>
<feature type="transmembrane region" description="Helical" evidence="1">
    <location>
        <begin position="175"/>
        <end position="195"/>
    </location>
</feature>
<sequence>MNYFKKVSRIAWLNIKKWRSSLRIIMIGILLVIFIHANLTNLIDFLNSVDIPITPWVFPFLLEWRSQKLLLFLPLIFLFSDAPFIDKNQLYVVLRAGRLSWASGQILYILFASFIYFFIIIILTILMLIPNVTFDLQWGDAITTLSKTNAGDNFGVIIPFKRHILDYFSPLQAMFYSYLLSSLIGSILGMLMFVINVVSKKSVLGIIITSSMVLFDVIIWSRGLLLWFSPVSWATLSAIRIDGARGLPNFTQIMVMISLIITTLITLIFWLSKKMELNELHAE</sequence>
<keyword evidence="1" id="KW-1133">Transmembrane helix</keyword>
<feature type="transmembrane region" description="Helical" evidence="1">
    <location>
        <begin position="69"/>
        <end position="85"/>
    </location>
</feature>
<evidence type="ECO:0008006" key="4">
    <source>
        <dbReference type="Google" id="ProtNLM"/>
    </source>
</evidence>
<name>A0ABY5P4D3_9LACT</name>
<accession>A0ABY5P4D3</accession>
<keyword evidence="1" id="KW-0812">Transmembrane</keyword>
<organism evidence="2 3">
    <name type="scientific">Fundicoccus culcitae</name>
    <dbReference type="NCBI Taxonomy" id="2969821"/>
    <lineage>
        <taxon>Bacteria</taxon>
        <taxon>Bacillati</taxon>
        <taxon>Bacillota</taxon>
        <taxon>Bacilli</taxon>
        <taxon>Lactobacillales</taxon>
        <taxon>Aerococcaceae</taxon>
        <taxon>Fundicoccus</taxon>
    </lineage>
</organism>
<evidence type="ECO:0000313" key="3">
    <source>
        <dbReference type="Proteomes" id="UP001315967"/>
    </source>
</evidence>
<dbReference type="EMBL" id="CP102453">
    <property type="protein sequence ID" value="UUX33609.1"/>
    <property type="molecule type" value="Genomic_DNA"/>
</dbReference>
<feature type="transmembrane region" description="Helical" evidence="1">
    <location>
        <begin position="21"/>
        <end position="39"/>
    </location>
</feature>